<keyword evidence="2" id="KW-1185">Reference proteome</keyword>
<gene>
    <name evidence="1" type="ORF">SAMN04488136_13574</name>
</gene>
<dbReference type="AlphaFoldDB" id="A0A1G8GAR5"/>
<proteinExistence type="predicted"/>
<organism evidence="1 2">
    <name type="scientific">Vibrio xiamenensis</name>
    <dbReference type="NCBI Taxonomy" id="861298"/>
    <lineage>
        <taxon>Bacteria</taxon>
        <taxon>Pseudomonadati</taxon>
        <taxon>Pseudomonadota</taxon>
        <taxon>Gammaproteobacteria</taxon>
        <taxon>Vibrionales</taxon>
        <taxon>Vibrionaceae</taxon>
        <taxon>Vibrio</taxon>
    </lineage>
</organism>
<reference evidence="1 2" key="1">
    <citation type="submission" date="2016-10" db="EMBL/GenBank/DDBJ databases">
        <authorList>
            <person name="de Groot N.N."/>
        </authorList>
    </citation>
    <scope>NUCLEOTIDE SEQUENCE [LARGE SCALE GENOMIC DNA]</scope>
    <source>
        <strain evidence="1 2">CGMCC 1.10228</strain>
    </source>
</reference>
<dbReference type="Proteomes" id="UP000198854">
    <property type="component" value="Unassembled WGS sequence"/>
</dbReference>
<sequence length="45" mass="5045">MVVSHNMDGCYRAYLHDFPVTLTAPASALYTADMINNALLSRMLR</sequence>
<protein>
    <submittedName>
        <fullName evidence="1">Uncharacterized protein</fullName>
    </submittedName>
</protein>
<evidence type="ECO:0000313" key="2">
    <source>
        <dbReference type="Proteomes" id="UP000198854"/>
    </source>
</evidence>
<dbReference type="EMBL" id="FNDD01000035">
    <property type="protein sequence ID" value="SDH91455.1"/>
    <property type="molecule type" value="Genomic_DNA"/>
</dbReference>
<accession>A0A1G8GAR5</accession>
<evidence type="ECO:0000313" key="1">
    <source>
        <dbReference type="EMBL" id="SDH91455.1"/>
    </source>
</evidence>
<dbReference type="STRING" id="861298.SAMN04488136_13574"/>
<name>A0A1G8GAR5_9VIBR</name>